<dbReference type="EMBL" id="BAABJP010000015">
    <property type="protein sequence ID" value="GAA5158841.1"/>
    <property type="molecule type" value="Genomic_DNA"/>
</dbReference>
<evidence type="ECO:0000313" key="1">
    <source>
        <dbReference type="EMBL" id="GAA5158841.1"/>
    </source>
</evidence>
<reference evidence="2" key="1">
    <citation type="journal article" date="2019" name="Int. J. Syst. Evol. Microbiol.">
        <title>The Global Catalogue of Microorganisms (GCM) 10K type strain sequencing project: providing services to taxonomists for standard genome sequencing and annotation.</title>
        <authorList>
            <consortium name="The Broad Institute Genomics Platform"/>
            <consortium name="The Broad Institute Genome Sequencing Center for Infectious Disease"/>
            <person name="Wu L."/>
            <person name="Ma J."/>
        </authorList>
    </citation>
    <scope>NUCLEOTIDE SEQUENCE [LARGE SCALE GENOMIC DNA]</scope>
    <source>
        <strain evidence="2">JCM 18303</strain>
    </source>
</reference>
<dbReference type="Proteomes" id="UP001428817">
    <property type="component" value="Unassembled WGS sequence"/>
</dbReference>
<dbReference type="RefSeq" id="WP_185059020.1">
    <property type="nucleotide sequence ID" value="NZ_BAABJP010000015.1"/>
</dbReference>
<organism evidence="1 2">
    <name type="scientific">Pseudonocardia eucalypti</name>
    <dbReference type="NCBI Taxonomy" id="648755"/>
    <lineage>
        <taxon>Bacteria</taxon>
        <taxon>Bacillati</taxon>
        <taxon>Actinomycetota</taxon>
        <taxon>Actinomycetes</taxon>
        <taxon>Pseudonocardiales</taxon>
        <taxon>Pseudonocardiaceae</taxon>
        <taxon>Pseudonocardia</taxon>
    </lineage>
</organism>
<gene>
    <name evidence="1" type="ORF">GCM10023321_39140</name>
</gene>
<accession>A0ABP9QBA6</accession>
<name>A0ABP9QBA6_9PSEU</name>
<sequence length="137" mass="15003">MPDFRPGRELSAELYRAIRPLLRRPHAAALLGEGSEVLGYDSPRSTDHNWAARLLVFTAPEHVAEVRAALEHAPDRLDGHPARLTARTVADWLTEQLGTHRGDPGWWLATPSRCPAGCARPATSAGRGWSRPGWPGC</sequence>
<evidence type="ECO:0000313" key="2">
    <source>
        <dbReference type="Proteomes" id="UP001428817"/>
    </source>
</evidence>
<comment type="caution">
    <text evidence="1">The sequence shown here is derived from an EMBL/GenBank/DDBJ whole genome shotgun (WGS) entry which is preliminary data.</text>
</comment>
<proteinExistence type="predicted"/>
<protein>
    <submittedName>
        <fullName evidence="1">Uncharacterized protein</fullName>
    </submittedName>
</protein>
<keyword evidence="2" id="KW-1185">Reference proteome</keyword>